<organism evidence="1">
    <name type="scientific">uncultured Chloroflexota bacterium</name>
    <dbReference type="NCBI Taxonomy" id="166587"/>
    <lineage>
        <taxon>Bacteria</taxon>
        <taxon>Bacillati</taxon>
        <taxon>Chloroflexota</taxon>
        <taxon>environmental samples</taxon>
    </lineage>
</organism>
<accession>A0A6J4KAI4</accession>
<proteinExistence type="predicted"/>
<sequence length="97" mass="10446">GSYVPRPQRWKDRWQDREERRLHPGDRARLRRICRAVSGGCAVWGALHGSAACARRRLGCGGPAQGAPGGGRIGGSAHLHQLGRSPGRCALAQRTTV</sequence>
<gene>
    <name evidence="1" type="ORF">AVDCRST_MAG77-5525</name>
</gene>
<dbReference type="EMBL" id="CADCTC010000290">
    <property type="protein sequence ID" value="CAA9299835.1"/>
    <property type="molecule type" value="Genomic_DNA"/>
</dbReference>
<name>A0A6J4KAI4_9CHLR</name>
<protein>
    <submittedName>
        <fullName evidence="1">Uncharacterized protein</fullName>
    </submittedName>
</protein>
<feature type="non-terminal residue" evidence="1">
    <location>
        <position position="1"/>
    </location>
</feature>
<dbReference type="AlphaFoldDB" id="A0A6J4KAI4"/>
<reference evidence="1" key="1">
    <citation type="submission" date="2020-02" db="EMBL/GenBank/DDBJ databases">
        <authorList>
            <person name="Meier V. D."/>
        </authorList>
    </citation>
    <scope>NUCLEOTIDE SEQUENCE</scope>
    <source>
        <strain evidence="1">AVDCRST_MAG77</strain>
    </source>
</reference>
<feature type="non-terminal residue" evidence="1">
    <location>
        <position position="97"/>
    </location>
</feature>
<evidence type="ECO:0000313" key="1">
    <source>
        <dbReference type="EMBL" id="CAA9299835.1"/>
    </source>
</evidence>